<evidence type="ECO:0000256" key="2">
    <source>
        <dbReference type="ARBA" id="ARBA00022448"/>
    </source>
</evidence>
<protein>
    <recommendedName>
        <fullName evidence="6">Thioredoxin</fullName>
    </recommendedName>
</protein>
<dbReference type="Pfam" id="PF00085">
    <property type="entry name" value="Thioredoxin"/>
    <property type="match status" value="1"/>
</dbReference>
<comment type="caution">
    <text evidence="8">The sequence shown here is derived from an EMBL/GenBank/DDBJ whole genome shotgun (WGS) entry which is preliminary data.</text>
</comment>
<gene>
    <name evidence="8" type="primary">traF</name>
    <name evidence="8" type="ORF">I8J30_32185</name>
</gene>
<evidence type="ECO:0000256" key="1">
    <source>
        <dbReference type="ARBA" id="ARBA00008987"/>
    </source>
</evidence>
<keyword evidence="9" id="KW-1185">Reference proteome</keyword>
<dbReference type="PROSITE" id="PS51352">
    <property type="entry name" value="THIOREDOXIN_2"/>
    <property type="match status" value="1"/>
</dbReference>
<keyword evidence="5" id="KW-0676">Redox-active center</keyword>
<dbReference type="Proteomes" id="UP000673394">
    <property type="component" value="Unassembled WGS sequence"/>
</dbReference>
<evidence type="ECO:0000259" key="7">
    <source>
        <dbReference type="PROSITE" id="PS51352"/>
    </source>
</evidence>
<organism evidence="8 9">
    <name type="scientific">Paenibacillus lignilyticus</name>
    <dbReference type="NCBI Taxonomy" id="1172615"/>
    <lineage>
        <taxon>Bacteria</taxon>
        <taxon>Bacillati</taxon>
        <taxon>Bacillota</taxon>
        <taxon>Bacilli</taxon>
        <taxon>Bacillales</taxon>
        <taxon>Paenibacillaceae</taxon>
        <taxon>Paenibacillus</taxon>
    </lineage>
</organism>
<feature type="domain" description="Thioredoxin" evidence="7">
    <location>
        <begin position="1"/>
        <end position="106"/>
    </location>
</feature>
<sequence>MMEVIFLTKENFREQIDYGITLVNFIEPACDSCREQLPIIKELAQELRHKATFVKVNIEQEKELSNEYGVISAPTLMLFKDGYQVETLVGLQRIEELRQVILRYTTMGDTC</sequence>
<evidence type="ECO:0000313" key="8">
    <source>
        <dbReference type="EMBL" id="MBP3967331.1"/>
    </source>
</evidence>
<dbReference type="CDD" id="cd02947">
    <property type="entry name" value="TRX_family"/>
    <property type="match status" value="1"/>
</dbReference>
<dbReference type="PANTHER" id="PTHR45663:SF11">
    <property type="entry name" value="GEO12009P1"/>
    <property type="match status" value="1"/>
</dbReference>
<dbReference type="EMBL" id="JAGKSP010000039">
    <property type="protein sequence ID" value="MBP3967331.1"/>
    <property type="molecule type" value="Genomic_DNA"/>
</dbReference>
<keyword evidence="3" id="KW-0249">Electron transport</keyword>
<evidence type="ECO:0000256" key="6">
    <source>
        <dbReference type="PIRNR" id="PIRNR000077"/>
    </source>
</evidence>
<dbReference type="InterPro" id="IPR005746">
    <property type="entry name" value="Thioredoxin"/>
</dbReference>
<evidence type="ECO:0000256" key="4">
    <source>
        <dbReference type="ARBA" id="ARBA00023157"/>
    </source>
</evidence>
<evidence type="ECO:0000313" key="9">
    <source>
        <dbReference type="Proteomes" id="UP000673394"/>
    </source>
</evidence>
<dbReference type="PANTHER" id="PTHR45663">
    <property type="entry name" value="GEO12009P1"/>
    <property type="match status" value="1"/>
</dbReference>
<dbReference type="SUPFAM" id="SSF52833">
    <property type="entry name" value="Thioredoxin-like"/>
    <property type="match status" value="1"/>
</dbReference>
<evidence type="ECO:0000256" key="3">
    <source>
        <dbReference type="ARBA" id="ARBA00022982"/>
    </source>
</evidence>
<keyword evidence="2" id="KW-0813">Transport</keyword>
<reference evidence="8 9" key="1">
    <citation type="submission" date="2021-04" db="EMBL/GenBank/DDBJ databases">
        <title>Paenibacillus sp. DLE-14 whole genome sequence.</title>
        <authorList>
            <person name="Ham Y.J."/>
        </authorList>
    </citation>
    <scope>NUCLEOTIDE SEQUENCE [LARGE SCALE GENOMIC DNA]</scope>
    <source>
        <strain evidence="8 9">DLE-14</strain>
    </source>
</reference>
<proteinExistence type="inferred from homology"/>
<dbReference type="InterPro" id="IPR036249">
    <property type="entry name" value="Thioredoxin-like_sf"/>
</dbReference>
<comment type="similarity">
    <text evidence="1 6">Belongs to the thioredoxin family.</text>
</comment>
<dbReference type="Gene3D" id="3.40.30.10">
    <property type="entry name" value="Glutaredoxin"/>
    <property type="match status" value="1"/>
</dbReference>
<keyword evidence="4" id="KW-1015">Disulfide bond</keyword>
<dbReference type="InterPro" id="IPR013766">
    <property type="entry name" value="Thioredoxin_domain"/>
</dbReference>
<evidence type="ECO:0000256" key="5">
    <source>
        <dbReference type="ARBA" id="ARBA00023284"/>
    </source>
</evidence>
<dbReference type="PIRSF" id="PIRSF000077">
    <property type="entry name" value="Thioredoxin"/>
    <property type="match status" value="1"/>
</dbReference>
<name>A0ABS5CNB1_9BACL</name>
<accession>A0ABS5CNB1</accession>
<dbReference type="RefSeq" id="WP_210664428.1">
    <property type="nucleotide sequence ID" value="NZ_JAGKSP010000039.1"/>
</dbReference>